<keyword evidence="1" id="KW-0269">Exonuclease</keyword>
<dbReference type="Proteomes" id="UP001165960">
    <property type="component" value="Unassembled WGS sequence"/>
</dbReference>
<keyword evidence="1" id="KW-0378">Hydrolase</keyword>
<dbReference type="EMBL" id="QTSX02005825">
    <property type="protein sequence ID" value="KAJ9057121.1"/>
    <property type="molecule type" value="Genomic_DNA"/>
</dbReference>
<keyword evidence="2" id="KW-1185">Reference proteome</keyword>
<protein>
    <submittedName>
        <fullName evidence="1">3'-5' RNA exonuclease complex component</fullName>
        <ecNumber evidence="1">3.1.13.1</ecNumber>
    </submittedName>
</protein>
<comment type="caution">
    <text evidence="1">The sequence shown here is derived from an EMBL/GenBank/DDBJ whole genome shotgun (WGS) entry which is preliminary data.</text>
</comment>
<reference evidence="1" key="1">
    <citation type="submission" date="2022-04" db="EMBL/GenBank/DDBJ databases">
        <title>Genome of the entomopathogenic fungus Entomophthora muscae.</title>
        <authorList>
            <person name="Elya C."/>
            <person name="Lovett B.R."/>
            <person name="Lee E."/>
            <person name="Macias A.M."/>
            <person name="Hajek A.E."/>
            <person name="De Bivort B.L."/>
            <person name="Kasson M.T."/>
            <person name="De Fine Licht H.H."/>
            <person name="Stajich J.E."/>
        </authorList>
    </citation>
    <scope>NUCLEOTIDE SEQUENCE</scope>
    <source>
        <strain evidence="1">Berkeley</strain>
    </source>
</reference>
<sequence>MLPRFACGIHPRGGIPGLKLQSPSKILQVYGFTSGRVCLRGPLVPRESKPKPPTREKEEKNLWPGIMEPSKAIMGLEAETVFRLPSPQSATIQKLLGDYKLIMSQHKEDDSKVSPASSLVSTAQLPQTPDAVDGVAATMLEEKVEMDRQEIDMASFITKSGADDDMFYADPSMFQLGDLVFANSMLGIIVSKTGRRFVLLTPIGSFITANSFSIRFHLPRFLETKPANDMIEATLSQSVVTRFMAGEAVEQALPLLARLIGQVDMRASSFTMKNHQALLDLASKYQHPDKQVEVKISTVAQNFLGNEPEPYELVGLFRFMASNTVEFAKCQEKRNTLVVHSKTRVSLYNELLELAAKPHSLNPFINKAAKLIKYRTQRFPNPHPRIVNTSYLGFSPHTLVRAQNHTFPPCSDITFTSMDQKIICGIWDFISTEKITNVSPLLPLVTAILKPLRYSYVCALDALEFLKDIGVLRPWENPWFADLPLSPPPASPSAIDDACSAIRKDLGDTLVYTIDSPDAKEIDDGISIEVVDASHAWLHVHIADPTAVIAPGSELDRHCQTHPTTVYNPDVTFPMLPKWLTQGPCSLSPAPNKTKYVMTFSALLDVDGKILDSKIHPSRIRNTQAISYEQANHALGFSPTVLERGAHPPTTTPSPALAPVSPESTKDLRVLSKFAFAHFGKRQADGCLYSENINTQLKVDPHPLARTTNFTPCAPNYEDFDQLPTISYLVEKNHQRSSNNMVAECMVIAGRVAAQYFKKHNIPALYPTQQPPDLTAHPELGQLLKHISATKSPMSFQDLLALKNHLSFSFIDTSPGANFSMGIHDGYVRVTSPLRRYLDMVHHWQLKHHLLNPTSPPLFSTTQLATLFISIHTTLAKMRILEKRTQRFWLLNYIARIEAECTKSPDTIHQAFPSIVAGCLRHELLRNPQAIYRGKLVMFLPEKNEWIANLLPFGVPVHFSIVGFPGPEKLQPDLEVEMIIHTLAPDVNAIKFAYIPIQEPPKE</sequence>
<accession>A0ACC2S407</accession>
<proteinExistence type="predicted"/>
<dbReference type="EC" id="3.1.13.1" evidence="1"/>
<organism evidence="1 2">
    <name type="scientific">Entomophthora muscae</name>
    <dbReference type="NCBI Taxonomy" id="34485"/>
    <lineage>
        <taxon>Eukaryota</taxon>
        <taxon>Fungi</taxon>
        <taxon>Fungi incertae sedis</taxon>
        <taxon>Zoopagomycota</taxon>
        <taxon>Entomophthoromycotina</taxon>
        <taxon>Entomophthoromycetes</taxon>
        <taxon>Entomophthorales</taxon>
        <taxon>Entomophthoraceae</taxon>
        <taxon>Entomophthora</taxon>
    </lineage>
</organism>
<evidence type="ECO:0000313" key="2">
    <source>
        <dbReference type="Proteomes" id="UP001165960"/>
    </source>
</evidence>
<name>A0ACC2S407_9FUNG</name>
<keyword evidence="1" id="KW-0540">Nuclease</keyword>
<gene>
    <name evidence="1" type="primary">MSU1_2</name>
    <name evidence="1" type="ORF">DSO57_1025647</name>
</gene>
<evidence type="ECO:0000313" key="1">
    <source>
        <dbReference type="EMBL" id="KAJ9057121.1"/>
    </source>
</evidence>